<sequence length="134" mass="13690">MSVRRRRHGQTILPGPAGRIGGGFVRPNAPSTNYNNGVYGPGPYGQQGGAGNDQQFPAPARPGTPPPPPPYTGKESEAPQPGGFAPPPGPPPEAHTIGKDEGAPQPGGFVVPPGPPPQAYFNDGAQSSWPKATQ</sequence>
<comment type="caution">
    <text evidence="2">The sequence shown here is derived from an EMBL/GenBank/DDBJ whole genome shotgun (WGS) entry which is preliminary data.</text>
</comment>
<organism evidence="2 3">
    <name type="scientific">Steccherinum ochraceum</name>
    <dbReference type="NCBI Taxonomy" id="92696"/>
    <lineage>
        <taxon>Eukaryota</taxon>
        <taxon>Fungi</taxon>
        <taxon>Dikarya</taxon>
        <taxon>Basidiomycota</taxon>
        <taxon>Agaricomycotina</taxon>
        <taxon>Agaricomycetes</taxon>
        <taxon>Polyporales</taxon>
        <taxon>Steccherinaceae</taxon>
        <taxon>Steccherinum</taxon>
    </lineage>
</organism>
<dbReference type="EMBL" id="RWJN01000078">
    <property type="protein sequence ID" value="TCD68020.1"/>
    <property type="molecule type" value="Genomic_DNA"/>
</dbReference>
<keyword evidence="3" id="KW-1185">Reference proteome</keyword>
<dbReference type="Proteomes" id="UP000292702">
    <property type="component" value="Unassembled WGS sequence"/>
</dbReference>
<accession>A0A4R0RHM6</accession>
<proteinExistence type="predicted"/>
<gene>
    <name evidence="2" type="ORF">EIP91_011631</name>
</gene>
<feature type="compositionally biased region" description="Pro residues" evidence="1">
    <location>
        <begin position="84"/>
        <end position="93"/>
    </location>
</feature>
<feature type="compositionally biased region" description="Polar residues" evidence="1">
    <location>
        <begin position="124"/>
        <end position="134"/>
    </location>
</feature>
<feature type="compositionally biased region" description="Pro residues" evidence="1">
    <location>
        <begin position="59"/>
        <end position="71"/>
    </location>
</feature>
<evidence type="ECO:0000313" key="3">
    <source>
        <dbReference type="Proteomes" id="UP000292702"/>
    </source>
</evidence>
<reference evidence="2 3" key="1">
    <citation type="submission" date="2018-11" db="EMBL/GenBank/DDBJ databases">
        <title>Genome assembly of Steccherinum ochraceum LE-BIN_3174, the white-rot fungus of the Steccherinaceae family (The Residual Polyporoid clade, Polyporales, Basidiomycota).</title>
        <authorList>
            <person name="Fedorova T.V."/>
            <person name="Glazunova O.A."/>
            <person name="Landesman E.O."/>
            <person name="Moiseenko K.V."/>
            <person name="Psurtseva N.V."/>
            <person name="Savinova O.S."/>
            <person name="Shakhova N.V."/>
            <person name="Tyazhelova T.V."/>
            <person name="Vasina D.V."/>
        </authorList>
    </citation>
    <scope>NUCLEOTIDE SEQUENCE [LARGE SCALE GENOMIC DNA]</scope>
    <source>
        <strain evidence="2 3">LE-BIN_3174</strain>
    </source>
</reference>
<evidence type="ECO:0000256" key="1">
    <source>
        <dbReference type="SAM" id="MobiDB-lite"/>
    </source>
</evidence>
<feature type="compositionally biased region" description="Gly residues" evidence="1">
    <location>
        <begin position="39"/>
        <end position="51"/>
    </location>
</feature>
<dbReference type="AlphaFoldDB" id="A0A4R0RHM6"/>
<evidence type="ECO:0000313" key="2">
    <source>
        <dbReference type="EMBL" id="TCD68020.1"/>
    </source>
</evidence>
<name>A0A4R0RHM6_9APHY</name>
<feature type="region of interest" description="Disordered" evidence="1">
    <location>
        <begin position="1"/>
        <end position="134"/>
    </location>
</feature>
<protein>
    <submittedName>
        <fullName evidence="2">Uncharacterized protein</fullName>
    </submittedName>
</protein>